<reference evidence="2" key="1">
    <citation type="submission" date="2014-11" db="EMBL/GenBank/DDBJ databases">
        <authorList>
            <person name="Otto D Thomas"/>
            <person name="Naeem Raeece"/>
        </authorList>
    </citation>
    <scope>NUCLEOTIDE SEQUENCE</scope>
</reference>
<sequence>MSAGSPRSLSLLDKISLGDLSAVEPLLLLSDGDGNAEGKGRAQETPTGAQKNAEEEEADKGLFVNGDVREQFTFWVDFAPMLVPFLDVFSLLCLRMCTTYLFVSSWHFEVLDFSDFRGFDPRVLTESVLPSLMDCVAEDSRIACDLSTCTLLEDLNAVVVAEALQYQLVALHLDFCYLITDRGLEALLLTPLPYLQRLSMRGCRNPELIGEPFVRALSVDRWPEFRVFDCSFTKVWLEHVEWVAEFISMRERHRLRLRRLKLNRSSSEPAELLDQYQAEQEEAGGGREDLEESGTGIGVEGNHESTVPSIKTFGRLPPAAEGSRSPRGRGEKGKRQEREGGEEGVNQREAKDSPRRERELTSPSQQRQTPRKATHRRVRTLEYSPGLEAQQGRRQESQSPTLALVSGGEGDPSSTGQEREEEDDDEDEDEALETPDVIIVGSWASRSLLEKHDLSPLVRQLTLAVSLQVPDVILRVAKKVYTKIHQVAKKSEQRRPRLGSVLLQMQKRRGHVLVVNIPFSSTVLV</sequence>
<gene>
    <name evidence="2" type="ORF">Cvel_31553</name>
</gene>
<dbReference type="SUPFAM" id="SSF52047">
    <property type="entry name" value="RNI-like"/>
    <property type="match status" value="1"/>
</dbReference>
<feature type="compositionally biased region" description="Basic and acidic residues" evidence="1">
    <location>
        <begin position="328"/>
        <end position="360"/>
    </location>
</feature>
<dbReference type="AlphaFoldDB" id="A0A0G4HU04"/>
<protein>
    <submittedName>
        <fullName evidence="2">Uncharacterized protein</fullName>
    </submittedName>
</protein>
<name>A0A0G4HU04_9ALVE</name>
<dbReference type="Gene3D" id="3.80.10.10">
    <property type="entry name" value="Ribonuclease Inhibitor"/>
    <property type="match status" value="1"/>
</dbReference>
<evidence type="ECO:0000313" key="2">
    <source>
        <dbReference type="EMBL" id="CEM47806.1"/>
    </source>
</evidence>
<feature type="region of interest" description="Disordered" evidence="1">
    <location>
        <begin position="278"/>
        <end position="436"/>
    </location>
</feature>
<dbReference type="InterPro" id="IPR032675">
    <property type="entry name" value="LRR_dom_sf"/>
</dbReference>
<feature type="compositionally biased region" description="Basic residues" evidence="1">
    <location>
        <begin position="369"/>
        <end position="378"/>
    </location>
</feature>
<feature type="non-terminal residue" evidence="2">
    <location>
        <position position="525"/>
    </location>
</feature>
<proteinExistence type="predicted"/>
<feature type="compositionally biased region" description="Acidic residues" evidence="1">
    <location>
        <begin position="419"/>
        <end position="433"/>
    </location>
</feature>
<dbReference type="EMBL" id="CDMZ01003847">
    <property type="protein sequence ID" value="CEM47806.1"/>
    <property type="molecule type" value="Genomic_DNA"/>
</dbReference>
<organism evidence="2">
    <name type="scientific">Chromera velia CCMP2878</name>
    <dbReference type="NCBI Taxonomy" id="1169474"/>
    <lineage>
        <taxon>Eukaryota</taxon>
        <taxon>Sar</taxon>
        <taxon>Alveolata</taxon>
        <taxon>Colpodellida</taxon>
        <taxon>Chromeraceae</taxon>
        <taxon>Chromera</taxon>
    </lineage>
</organism>
<evidence type="ECO:0000256" key="1">
    <source>
        <dbReference type="SAM" id="MobiDB-lite"/>
    </source>
</evidence>
<feature type="region of interest" description="Disordered" evidence="1">
    <location>
        <begin position="31"/>
        <end position="57"/>
    </location>
</feature>
<accession>A0A0G4HU04</accession>